<keyword evidence="5" id="KW-0808">Transferase</keyword>
<evidence type="ECO:0000259" key="15">
    <source>
        <dbReference type="Pfam" id="PF00097"/>
    </source>
</evidence>
<organism evidence="16 17">
    <name type="scientific">Apodemus speciosus</name>
    <name type="common">Large Japanese field mouse</name>
    <dbReference type="NCBI Taxonomy" id="105296"/>
    <lineage>
        <taxon>Eukaryota</taxon>
        <taxon>Metazoa</taxon>
        <taxon>Chordata</taxon>
        <taxon>Craniata</taxon>
        <taxon>Vertebrata</taxon>
        <taxon>Euteleostomi</taxon>
        <taxon>Mammalia</taxon>
        <taxon>Eutheria</taxon>
        <taxon>Euarchontoglires</taxon>
        <taxon>Glires</taxon>
        <taxon>Rodentia</taxon>
        <taxon>Myomorpha</taxon>
        <taxon>Muroidea</taxon>
        <taxon>Muridae</taxon>
        <taxon>Murinae</taxon>
        <taxon>Apodemus</taxon>
    </lineage>
</organism>
<dbReference type="Gene3D" id="3.30.40.10">
    <property type="entry name" value="Zinc/RING finger domain, C3HC4 (zinc finger)"/>
    <property type="match status" value="1"/>
</dbReference>
<keyword evidence="6 14" id="KW-0812">Transmembrane</keyword>
<dbReference type="InterPro" id="IPR013083">
    <property type="entry name" value="Znf_RING/FYVE/PHD"/>
</dbReference>
<evidence type="ECO:0000256" key="12">
    <source>
        <dbReference type="ARBA" id="ARBA00023136"/>
    </source>
</evidence>
<dbReference type="EMBL" id="BAAFST010000011">
    <property type="protein sequence ID" value="GAB1296616.1"/>
    <property type="molecule type" value="Genomic_DNA"/>
</dbReference>
<keyword evidence="11 14" id="KW-1133">Transmembrane helix</keyword>
<feature type="transmembrane region" description="Helical" evidence="14">
    <location>
        <begin position="204"/>
        <end position="233"/>
    </location>
</feature>
<keyword evidence="12 14" id="KW-0472">Membrane</keyword>
<evidence type="ECO:0000256" key="1">
    <source>
        <dbReference type="ARBA" id="ARBA00000900"/>
    </source>
</evidence>
<evidence type="ECO:0000256" key="9">
    <source>
        <dbReference type="ARBA" id="ARBA00022786"/>
    </source>
</evidence>
<dbReference type="PANTHER" id="PTHR15860">
    <property type="entry name" value="UNCHARACTERIZED RING FINGER-CONTAINING PROTEIN"/>
    <property type="match status" value="1"/>
</dbReference>
<evidence type="ECO:0000313" key="16">
    <source>
        <dbReference type="EMBL" id="GAB1296616.1"/>
    </source>
</evidence>
<feature type="transmembrane region" description="Helical" evidence="14">
    <location>
        <begin position="279"/>
        <end position="304"/>
    </location>
</feature>
<dbReference type="InterPro" id="IPR018957">
    <property type="entry name" value="Znf_C3HC4_RING-type"/>
</dbReference>
<keyword evidence="8" id="KW-0863">Zinc-finger</keyword>
<evidence type="ECO:0000256" key="14">
    <source>
        <dbReference type="SAM" id="Phobius"/>
    </source>
</evidence>
<evidence type="ECO:0000256" key="5">
    <source>
        <dbReference type="ARBA" id="ARBA00022679"/>
    </source>
</evidence>
<dbReference type="SUPFAM" id="SSF57850">
    <property type="entry name" value="RING/U-box"/>
    <property type="match status" value="1"/>
</dbReference>
<evidence type="ECO:0000256" key="2">
    <source>
        <dbReference type="ARBA" id="ARBA00004127"/>
    </source>
</evidence>
<evidence type="ECO:0000256" key="7">
    <source>
        <dbReference type="ARBA" id="ARBA00022723"/>
    </source>
</evidence>
<protein>
    <recommendedName>
        <fullName evidence="4">RING-type E3 ubiquitin transferase</fullName>
        <ecNumber evidence="4">2.3.2.27</ecNumber>
    </recommendedName>
</protein>
<feature type="domain" description="Zinc finger C3HC4 RING-type" evidence="15">
    <location>
        <begin position="321"/>
        <end position="341"/>
    </location>
</feature>
<dbReference type="PANTHER" id="PTHR15860:SF1">
    <property type="entry name" value="E3 UBIQUITIN-PROTEIN LIGASE RNFT1"/>
    <property type="match status" value="1"/>
</dbReference>
<evidence type="ECO:0000256" key="6">
    <source>
        <dbReference type="ARBA" id="ARBA00022692"/>
    </source>
</evidence>
<keyword evidence="7" id="KW-0479">Metal-binding</keyword>
<dbReference type="Pfam" id="PF00097">
    <property type="entry name" value="zf-C3HC4"/>
    <property type="match status" value="1"/>
</dbReference>
<gene>
    <name evidence="16" type="ORF">APTSU1_001185100</name>
</gene>
<evidence type="ECO:0000256" key="3">
    <source>
        <dbReference type="ARBA" id="ARBA00004906"/>
    </source>
</evidence>
<feature type="transmembrane region" description="Helical" evidence="14">
    <location>
        <begin position="118"/>
        <end position="146"/>
    </location>
</feature>
<proteinExistence type="predicted"/>
<feature type="transmembrane region" description="Helical" evidence="14">
    <location>
        <begin position="166"/>
        <end position="184"/>
    </location>
</feature>
<sequence>MQASCNQLHDPPGTAHDEDAAASPRVHSRSTEGSLHPGDVHIQINSGPKEYSENPSSRNTRSGVCTCAHGCVHSRFRGYSHSEARPPDDFATESGEHASGSFSEFRYLFKWLQKSLPYILILGIKLVMQHITGISLGIGLLTTYMYANKSIINQVFLRERSSKLHCAWLLVFLAGSSILLYYTFHSQSLHYSLVFLNPTLQQLSFWEVLWIVGITDFILKFFFMGLKCLILLVPSFIMPFKSKGYWYMLLEELCQYYRIFVPIPVWFRYLISYGEFGNVTTWSLGILLALLYLILKAFGLFWTFENFQTGLTSIFYTTKTHIFCEECITLWFNREKTCPLCRTVISERINKWKDGATSSHLQMY</sequence>
<name>A0ABQ0FBI6_APOSI</name>
<evidence type="ECO:0000256" key="13">
    <source>
        <dbReference type="SAM" id="MobiDB-lite"/>
    </source>
</evidence>
<evidence type="ECO:0000313" key="17">
    <source>
        <dbReference type="Proteomes" id="UP001623349"/>
    </source>
</evidence>
<dbReference type="InterPro" id="IPR044235">
    <property type="entry name" value="RNFT1/2"/>
</dbReference>
<evidence type="ECO:0000256" key="10">
    <source>
        <dbReference type="ARBA" id="ARBA00022833"/>
    </source>
</evidence>
<keyword evidence="17" id="KW-1185">Reference proteome</keyword>
<comment type="subcellular location">
    <subcellularLocation>
        <location evidence="2">Endomembrane system</location>
        <topology evidence="2">Multi-pass membrane protein</topology>
    </subcellularLocation>
</comment>
<keyword evidence="10" id="KW-0862">Zinc</keyword>
<accession>A0ABQ0FBI6</accession>
<feature type="transmembrane region" description="Helical" evidence="14">
    <location>
        <begin position="245"/>
        <end position="267"/>
    </location>
</feature>
<dbReference type="Proteomes" id="UP001623349">
    <property type="component" value="Unassembled WGS sequence"/>
</dbReference>
<comment type="catalytic activity">
    <reaction evidence="1">
        <text>S-ubiquitinyl-[E2 ubiquitin-conjugating enzyme]-L-cysteine + [acceptor protein]-L-lysine = [E2 ubiquitin-conjugating enzyme]-L-cysteine + N(6)-ubiquitinyl-[acceptor protein]-L-lysine.</text>
        <dbReference type="EC" id="2.3.2.27"/>
    </reaction>
</comment>
<reference evidence="16 17" key="1">
    <citation type="submission" date="2024-08" db="EMBL/GenBank/DDBJ databases">
        <title>The draft genome of Apodemus speciosus.</title>
        <authorList>
            <person name="Nabeshima K."/>
            <person name="Suzuki S."/>
            <person name="Onuma M."/>
        </authorList>
    </citation>
    <scope>NUCLEOTIDE SEQUENCE [LARGE SCALE GENOMIC DNA]</scope>
    <source>
        <strain evidence="16">IB14-021</strain>
    </source>
</reference>
<dbReference type="EC" id="2.3.2.27" evidence="4"/>
<feature type="region of interest" description="Disordered" evidence="13">
    <location>
        <begin position="1"/>
        <end position="59"/>
    </location>
</feature>
<comment type="pathway">
    <text evidence="3">Protein modification; protein ubiquitination.</text>
</comment>
<evidence type="ECO:0000256" key="11">
    <source>
        <dbReference type="ARBA" id="ARBA00022989"/>
    </source>
</evidence>
<evidence type="ECO:0000256" key="4">
    <source>
        <dbReference type="ARBA" id="ARBA00012483"/>
    </source>
</evidence>
<evidence type="ECO:0000256" key="8">
    <source>
        <dbReference type="ARBA" id="ARBA00022771"/>
    </source>
</evidence>
<comment type="caution">
    <text evidence="16">The sequence shown here is derived from an EMBL/GenBank/DDBJ whole genome shotgun (WGS) entry which is preliminary data.</text>
</comment>
<keyword evidence="9" id="KW-0833">Ubl conjugation pathway</keyword>